<dbReference type="Proteomes" id="UP001221189">
    <property type="component" value="Unassembled WGS sequence"/>
</dbReference>
<reference evidence="2 3" key="1">
    <citation type="submission" date="2022-10" db="EMBL/GenBank/DDBJ databases">
        <title>Paucibacter sp. hw1 Genome sequencing.</title>
        <authorList>
            <person name="Park S."/>
        </authorList>
    </citation>
    <scope>NUCLEOTIDE SEQUENCE [LARGE SCALE GENOMIC DNA]</scope>
    <source>
        <strain evidence="3">hw1</strain>
    </source>
</reference>
<sequence>MFCSSSVSIHLLRGAAAFALIAAALMLKGLGAIGSGLALVGALFLLRGCPMCWLMGLFETIAKGDKHSSSVYSSDQSRAHSECLSKSSVAELADCQKPARLSFKDDKTEREKIKGSQL</sequence>
<name>A0ABT5KLH5_9BURK</name>
<evidence type="ECO:0008006" key="4">
    <source>
        <dbReference type="Google" id="ProtNLM"/>
    </source>
</evidence>
<organism evidence="2 3">
    <name type="scientific">Roseateles albus</name>
    <dbReference type="NCBI Taxonomy" id="2987525"/>
    <lineage>
        <taxon>Bacteria</taxon>
        <taxon>Pseudomonadati</taxon>
        <taxon>Pseudomonadota</taxon>
        <taxon>Betaproteobacteria</taxon>
        <taxon>Burkholderiales</taxon>
        <taxon>Sphaerotilaceae</taxon>
        <taxon>Roseateles</taxon>
    </lineage>
</organism>
<evidence type="ECO:0000313" key="2">
    <source>
        <dbReference type="EMBL" id="MDC8774257.1"/>
    </source>
</evidence>
<keyword evidence="1" id="KW-0812">Transmembrane</keyword>
<comment type="caution">
    <text evidence="2">The sequence shown here is derived from an EMBL/GenBank/DDBJ whole genome shotgun (WGS) entry which is preliminary data.</text>
</comment>
<proteinExistence type="predicted"/>
<evidence type="ECO:0000313" key="3">
    <source>
        <dbReference type="Proteomes" id="UP001221189"/>
    </source>
</evidence>
<dbReference type="EMBL" id="JAQQXT010000019">
    <property type="protein sequence ID" value="MDC8774257.1"/>
    <property type="molecule type" value="Genomic_DNA"/>
</dbReference>
<accession>A0ABT5KLH5</accession>
<gene>
    <name evidence="2" type="ORF">PRZ03_22060</name>
</gene>
<dbReference type="RefSeq" id="WP_273602283.1">
    <property type="nucleotide sequence ID" value="NZ_JAQQXT010000019.1"/>
</dbReference>
<keyword evidence="3" id="KW-1185">Reference proteome</keyword>
<feature type="transmembrane region" description="Helical" evidence="1">
    <location>
        <begin position="12"/>
        <end position="31"/>
    </location>
</feature>
<keyword evidence="1" id="KW-1133">Transmembrane helix</keyword>
<keyword evidence="1" id="KW-0472">Membrane</keyword>
<protein>
    <recommendedName>
        <fullName evidence="4">DUF2892 domain-containing protein</fullName>
    </recommendedName>
</protein>
<evidence type="ECO:0000256" key="1">
    <source>
        <dbReference type="SAM" id="Phobius"/>
    </source>
</evidence>